<feature type="compositionally biased region" description="Basic and acidic residues" evidence="1">
    <location>
        <begin position="509"/>
        <end position="522"/>
    </location>
</feature>
<feature type="region of interest" description="Disordered" evidence="1">
    <location>
        <begin position="88"/>
        <end position="109"/>
    </location>
</feature>
<protein>
    <submittedName>
        <fullName evidence="3">ATP-dependent DNA helicase</fullName>
    </submittedName>
</protein>
<evidence type="ECO:0000256" key="1">
    <source>
        <dbReference type="SAM" id="MobiDB-lite"/>
    </source>
</evidence>
<gene>
    <name evidence="3" type="ORF">LUZ62_008121</name>
    <name evidence="4" type="ORF">LUZ62_029038</name>
</gene>
<evidence type="ECO:0000313" key="4">
    <source>
        <dbReference type="EMBL" id="KAJ4816472.1"/>
    </source>
</evidence>
<feature type="region of interest" description="Disordered" evidence="1">
    <location>
        <begin position="466"/>
        <end position="522"/>
    </location>
</feature>
<reference evidence="3" key="1">
    <citation type="submission" date="2022-08" db="EMBL/GenBank/DDBJ databases">
        <authorList>
            <person name="Marques A."/>
        </authorList>
    </citation>
    <scope>NUCLEOTIDE SEQUENCE</scope>
    <source>
        <strain evidence="3">RhyPub2mFocal</strain>
        <tissue evidence="3">Leaves</tissue>
    </source>
</reference>
<dbReference type="GO" id="GO:0004386">
    <property type="term" value="F:helicase activity"/>
    <property type="evidence" value="ECO:0007669"/>
    <property type="project" value="UniProtKB-KW"/>
</dbReference>
<dbReference type="InterPro" id="IPR057939">
    <property type="entry name" value="TRF2_HOY1_PH"/>
</dbReference>
<keyword evidence="3" id="KW-0347">Helicase</keyword>
<evidence type="ECO:0000313" key="3">
    <source>
        <dbReference type="EMBL" id="KAJ4732129.1"/>
    </source>
</evidence>
<feature type="compositionally biased region" description="Acidic residues" evidence="1">
    <location>
        <begin position="480"/>
        <end position="490"/>
    </location>
</feature>
<comment type="caution">
    <text evidence="3">The sequence shown here is derived from an EMBL/GenBank/DDBJ whole genome shotgun (WGS) entry which is preliminary data.</text>
</comment>
<keyword evidence="3" id="KW-0378">Hydrolase</keyword>
<dbReference type="PANTHER" id="PTHR33494:SF1">
    <property type="entry name" value="C2H2-TYPE DOMAIN-CONTAINING PROTEIN-RELATED"/>
    <property type="match status" value="1"/>
</dbReference>
<feature type="compositionally biased region" description="Polar residues" evidence="1">
    <location>
        <begin position="44"/>
        <end position="53"/>
    </location>
</feature>
<name>A0AAV8AN99_9POAL</name>
<feature type="compositionally biased region" description="Polar residues" evidence="1">
    <location>
        <begin position="466"/>
        <end position="479"/>
    </location>
</feature>
<accession>A0AAV8AN99</accession>
<dbReference type="Proteomes" id="UP001140206">
    <property type="component" value="Chromosome 1"/>
</dbReference>
<keyword evidence="3" id="KW-0067">ATP-binding</keyword>
<dbReference type="EMBL" id="JAMFTS010000001">
    <property type="protein sequence ID" value="KAJ4816472.1"/>
    <property type="molecule type" value="Genomic_DNA"/>
</dbReference>
<dbReference type="AlphaFoldDB" id="A0AAV8AN99"/>
<feature type="region of interest" description="Disordered" evidence="1">
    <location>
        <begin position="28"/>
        <end position="53"/>
    </location>
</feature>
<keyword evidence="3" id="KW-0547">Nucleotide-binding</keyword>
<dbReference type="PANTHER" id="PTHR33494">
    <property type="entry name" value="OS02G0793800 PROTEIN"/>
    <property type="match status" value="1"/>
</dbReference>
<dbReference type="EMBL" id="JAMFTS010006545">
    <property type="protein sequence ID" value="KAJ4732129.1"/>
    <property type="molecule type" value="Genomic_DNA"/>
</dbReference>
<evidence type="ECO:0000259" key="2">
    <source>
        <dbReference type="Pfam" id="PF24818"/>
    </source>
</evidence>
<feature type="compositionally biased region" description="Polar residues" evidence="1">
    <location>
        <begin position="495"/>
        <end position="508"/>
    </location>
</feature>
<proteinExistence type="predicted"/>
<feature type="domain" description="TRF2/HOY1 PH-like" evidence="2">
    <location>
        <begin position="116"/>
        <end position="234"/>
    </location>
</feature>
<evidence type="ECO:0000313" key="5">
    <source>
        <dbReference type="Proteomes" id="UP001140206"/>
    </source>
</evidence>
<organism evidence="3 5">
    <name type="scientific">Rhynchospora pubera</name>
    <dbReference type="NCBI Taxonomy" id="906938"/>
    <lineage>
        <taxon>Eukaryota</taxon>
        <taxon>Viridiplantae</taxon>
        <taxon>Streptophyta</taxon>
        <taxon>Embryophyta</taxon>
        <taxon>Tracheophyta</taxon>
        <taxon>Spermatophyta</taxon>
        <taxon>Magnoliopsida</taxon>
        <taxon>Liliopsida</taxon>
        <taxon>Poales</taxon>
        <taxon>Cyperaceae</taxon>
        <taxon>Cyperoideae</taxon>
        <taxon>Rhynchosporeae</taxon>
        <taxon>Rhynchospora</taxon>
    </lineage>
</organism>
<dbReference type="Pfam" id="PF24818">
    <property type="entry name" value="PH_TRF2_HOY1"/>
    <property type="match status" value="1"/>
</dbReference>
<sequence length="553" mass="61500">MVIMPNQSKIRPDPIGTPRATVKLEIEDSLEEEHGPFNKRSKLGISSNQPQQQDMYNNVLDEPSPLGLRLRKSPSLLDLIQMKLAHSKTVNSDSSKKKEDKSSVVASSNERLKASNFPANVLRIGKWECVSRYEGDLVAKCYYAKHKLVWEVLDGGLKSKIEIQWSDITSIKAICPEDGPGTLDVVLARPPLFFKETDPQPRKHTLWQATSDFTGGQASINRRHFLQCPSGLLNKNFEKLVQCDPRLHLLSQQPEIVLESPFFEPRCAMFEDMEQKKPHCFSQLQDEMEPSFSGFIDPGSPSLSISTKSEGRDSIGMLPDFNPQASNGGNKLITIFLLLSLKLYILVFNPWFVTSILIFVAQVSTSSSQKMLRNPSLWEQLNAQGLLKVSMSVDDLVNHLGNCISEQMTSGNSDLPGNAMPPKEMLEDLAQYLLSDTQAASSSDEKSLMARVNSLCCLIQKDTNNAGGQNNMQSMNGSISDEDADSDGVGEDVNSKLTIQLNDNNNNSDDVKEEKPAGMSRKDSFGDLLLHLPRIASMPQFLFNISEDSENER</sequence>
<keyword evidence="5" id="KW-1185">Reference proteome</keyword>